<dbReference type="GO" id="GO:0006654">
    <property type="term" value="P:phosphatidic acid biosynthetic process"/>
    <property type="evidence" value="ECO:0007669"/>
    <property type="project" value="TreeGrafter"/>
</dbReference>
<dbReference type="SUPFAM" id="SSF51735">
    <property type="entry name" value="NAD(P)-binding Rossmann-fold domains"/>
    <property type="match status" value="1"/>
</dbReference>
<dbReference type="STRING" id="1882483.A0A317XTM7"/>
<accession>A0A317XTM7</accession>
<dbReference type="PRINTS" id="PR00081">
    <property type="entry name" value="GDHRDH"/>
</dbReference>
<evidence type="ECO:0000313" key="5">
    <source>
        <dbReference type="EMBL" id="PWZ01684.1"/>
    </source>
</evidence>
<dbReference type="GO" id="GO:0005783">
    <property type="term" value="C:endoplasmic reticulum"/>
    <property type="evidence" value="ECO:0007669"/>
    <property type="project" value="TreeGrafter"/>
</dbReference>
<evidence type="ECO:0000256" key="1">
    <source>
        <dbReference type="ARBA" id="ARBA00006484"/>
    </source>
</evidence>
<name>A0A317XTM7_9BASI</name>
<sequence>MADLVTSNDPRKVVVITGCSSGLGRSMAIEFDAQKQYRVFATARNPDSLRELPAGIERVQLDVTDQQSIKAAFDNITHETNGRIDILVNNAGVNHAVGPLVETDLQRIRNTFEPNFFGLIAVTQAAAPYMIKRRSGTIVNIGSTAAIANMPFGATYSASKAAVHALSDVLRLELAGFGIKVVVVAPGKIKSSIGDTGSSHISLPHDSAYKHVEDIVQYRAQFSQLGNPTPTDVFAKTVRKWVAVANPGPYLFTGSKSLTVWIAYYLPTWMKDRLIGAMFNASRIGKTGPKDKNV</sequence>
<dbReference type="OrthoDB" id="2102561at2759"/>
<evidence type="ECO:0000256" key="2">
    <source>
        <dbReference type="ARBA" id="ARBA00022857"/>
    </source>
</evidence>
<proteinExistence type="inferred from homology"/>
<dbReference type="Pfam" id="PF00106">
    <property type="entry name" value="adh_short"/>
    <property type="match status" value="1"/>
</dbReference>
<reference evidence="5 6" key="1">
    <citation type="journal article" date="2018" name="Mol. Biol. Evol.">
        <title>Broad Genomic Sampling Reveals a Smut Pathogenic Ancestry of the Fungal Clade Ustilaginomycotina.</title>
        <authorList>
            <person name="Kijpornyongpan T."/>
            <person name="Mondo S.J."/>
            <person name="Barry K."/>
            <person name="Sandor L."/>
            <person name="Lee J."/>
            <person name="Lipzen A."/>
            <person name="Pangilinan J."/>
            <person name="LaButti K."/>
            <person name="Hainaut M."/>
            <person name="Henrissat B."/>
            <person name="Grigoriev I.V."/>
            <person name="Spatafora J.W."/>
            <person name="Aime M.C."/>
        </authorList>
    </citation>
    <scope>NUCLEOTIDE SEQUENCE [LARGE SCALE GENOMIC DNA]</scope>
    <source>
        <strain evidence="5 6">MCA 3645</strain>
    </source>
</reference>
<dbReference type="GO" id="GO:0004806">
    <property type="term" value="F:triacylglycerol lipase activity"/>
    <property type="evidence" value="ECO:0007669"/>
    <property type="project" value="TreeGrafter"/>
</dbReference>
<dbReference type="FunFam" id="3.40.50.720:FF:000261">
    <property type="entry name" value="NADPH-dependent 1-acyldihydroxyacetone phosphate reductase"/>
    <property type="match status" value="1"/>
</dbReference>
<comment type="similarity">
    <text evidence="1 4">Belongs to the short-chain dehydrogenases/reductases (SDR) family.</text>
</comment>
<gene>
    <name evidence="5" type="ORF">BCV70DRAFT_199120</name>
</gene>
<dbReference type="AlphaFoldDB" id="A0A317XTM7"/>
<dbReference type="PRINTS" id="PR00080">
    <property type="entry name" value="SDRFAMILY"/>
</dbReference>
<keyword evidence="6" id="KW-1185">Reference proteome</keyword>
<keyword evidence="3" id="KW-0560">Oxidoreductase</keyword>
<dbReference type="EMBL" id="KZ819190">
    <property type="protein sequence ID" value="PWZ01684.1"/>
    <property type="molecule type" value="Genomic_DNA"/>
</dbReference>
<dbReference type="GO" id="GO:0019433">
    <property type="term" value="P:triglyceride catabolic process"/>
    <property type="evidence" value="ECO:0007669"/>
    <property type="project" value="TreeGrafter"/>
</dbReference>
<protein>
    <submittedName>
        <fullName evidence="5">NAD(P)-binding protein</fullName>
    </submittedName>
</protein>
<evidence type="ECO:0000256" key="4">
    <source>
        <dbReference type="RuleBase" id="RU000363"/>
    </source>
</evidence>
<dbReference type="PROSITE" id="PS00061">
    <property type="entry name" value="ADH_SHORT"/>
    <property type="match status" value="1"/>
</dbReference>
<dbReference type="PANTHER" id="PTHR44169:SF6">
    <property type="entry name" value="NADPH-DEPENDENT 1-ACYLDIHYDROXYACETONE PHOSPHATE REDUCTASE"/>
    <property type="match status" value="1"/>
</dbReference>
<dbReference type="InterPro" id="IPR020904">
    <property type="entry name" value="Sc_DH/Rdtase_CS"/>
</dbReference>
<dbReference type="Gene3D" id="3.40.50.720">
    <property type="entry name" value="NAD(P)-binding Rossmann-like Domain"/>
    <property type="match status" value="1"/>
</dbReference>
<keyword evidence="2" id="KW-0521">NADP</keyword>
<dbReference type="FunCoup" id="A0A317XTM7">
    <property type="interactions" value="69"/>
</dbReference>
<evidence type="ECO:0000313" key="6">
    <source>
        <dbReference type="Proteomes" id="UP000246740"/>
    </source>
</evidence>
<dbReference type="GO" id="GO:0000140">
    <property type="term" value="F:acylglycerone-phosphate reductase (NADP+) activity"/>
    <property type="evidence" value="ECO:0007669"/>
    <property type="project" value="TreeGrafter"/>
</dbReference>
<evidence type="ECO:0000256" key="3">
    <source>
        <dbReference type="ARBA" id="ARBA00023002"/>
    </source>
</evidence>
<dbReference type="InterPro" id="IPR002347">
    <property type="entry name" value="SDR_fam"/>
</dbReference>
<dbReference type="Proteomes" id="UP000246740">
    <property type="component" value="Unassembled WGS sequence"/>
</dbReference>
<dbReference type="InParanoid" id="A0A317XTM7"/>
<dbReference type="PANTHER" id="PTHR44169">
    <property type="entry name" value="NADPH-DEPENDENT 1-ACYLDIHYDROXYACETONE PHOSPHATE REDUCTASE"/>
    <property type="match status" value="1"/>
</dbReference>
<organism evidence="5 6">
    <name type="scientific">Testicularia cyperi</name>
    <dbReference type="NCBI Taxonomy" id="1882483"/>
    <lineage>
        <taxon>Eukaryota</taxon>
        <taxon>Fungi</taxon>
        <taxon>Dikarya</taxon>
        <taxon>Basidiomycota</taxon>
        <taxon>Ustilaginomycotina</taxon>
        <taxon>Ustilaginomycetes</taxon>
        <taxon>Ustilaginales</taxon>
        <taxon>Anthracoideaceae</taxon>
        <taxon>Testicularia</taxon>
    </lineage>
</organism>
<dbReference type="InterPro" id="IPR036291">
    <property type="entry name" value="NAD(P)-bd_dom_sf"/>
</dbReference>
<dbReference type="CDD" id="cd05374">
    <property type="entry name" value="17beta-HSD-like_SDR_c"/>
    <property type="match status" value="1"/>
</dbReference>
<dbReference type="GO" id="GO:0005811">
    <property type="term" value="C:lipid droplet"/>
    <property type="evidence" value="ECO:0007669"/>
    <property type="project" value="TreeGrafter"/>
</dbReference>